<protein>
    <submittedName>
        <fullName evidence="1">Uncharacterized protein</fullName>
    </submittedName>
</protein>
<keyword evidence="1" id="KW-0614">Plasmid</keyword>
<proteinExistence type="predicted"/>
<gene>
    <name evidence="1" type="ORF">A0U91_15715</name>
</gene>
<dbReference type="KEGG" id="aper:A0U91_15715"/>
<evidence type="ECO:0000313" key="1">
    <source>
        <dbReference type="EMBL" id="AQT06459.1"/>
    </source>
</evidence>
<evidence type="ECO:0000313" key="2">
    <source>
        <dbReference type="Proteomes" id="UP000189055"/>
    </source>
</evidence>
<dbReference type="AlphaFoldDB" id="A0A1U9LJD3"/>
<dbReference type="EMBL" id="CP014688">
    <property type="protein sequence ID" value="AQT06459.1"/>
    <property type="molecule type" value="Genomic_DNA"/>
</dbReference>
<reference evidence="1 2" key="1">
    <citation type="submission" date="2016-03" db="EMBL/GenBank/DDBJ databases">
        <title>Acetic acid bacteria sequencing.</title>
        <authorList>
            <person name="Brandt J."/>
            <person name="Jakob F."/>
            <person name="Vogel R.F."/>
        </authorList>
    </citation>
    <scope>NUCLEOTIDE SEQUENCE [LARGE SCALE GENOMIC DNA]</scope>
    <source>
        <strain evidence="1 2">TMW2.1084</strain>
        <plasmid evidence="2">pac1084_1</plasmid>
    </source>
</reference>
<name>A0A1U9LJD3_9PROT</name>
<sequence length="108" mass="12171">MKQVTLFNEEPPEKSLVGKRTMRERLTAIPEVLAARNEFRERCERAGGNVLLCADLMAQAITMCLDATLLESVGRDGRALQSIEVVNAQHCMRWAEAAYRKARGESYE</sequence>
<organism evidence="1 2">
    <name type="scientific">Acetobacter persici</name>
    <dbReference type="NCBI Taxonomy" id="1076596"/>
    <lineage>
        <taxon>Bacteria</taxon>
        <taxon>Pseudomonadati</taxon>
        <taxon>Pseudomonadota</taxon>
        <taxon>Alphaproteobacteria</taxon>
        <taxon>Acetobacterales</taxon>
        <taxon>Acetobacteraceae</taxon>
        <taxon>Acetobacter</taxon>
    </lineage>
</organism>
<accession>A0A1U9LJD3</accession>
<dbReference type="RefSeq" id="WP_077932086.1">
    <property type="nucleotide sequence ID" value="NZ_CP014688.1"/>
</dbReference>
<dbReference type="Proteomes" id="UP000189055">
    <property type="component" value="Plasmid pAC1084_1"/>
</dbReference>
<geneLocation type="plasmid" evidence="2">
    <name>pac1084_1</name>
</geneLocation>